<keyword evidence="5" id="KW-0539">Nucleus</keyword>
<proteinExistence type="inferred from homology"/>
<protein>
    <recommendedName>
        <fullName evidence="9">Chromatin structure-remodeling complex subunit SFH1</fullName>
    </recommendedName>
</protein>
<evidence type="ECO:0000256" key="4">
    <source>
        <dbReference type="ARBA" id="ARBA00023163"/>
    </source>
</evidence>
<feature type="compositionally biased region" description="Acidic residues" evidence="6">
    <location>
        <begin position="128"/>
        <end position="142"/>
    </location>
</feature>
<feature type="region of interest" description="Disordered" evidence="6">
    <location>
        <begin position="102"/>
        <end position="167"/>
    </location>
</feature>
<dbReference type="InParanoid" id="A0A1Y2AQD1"/>
<keyword evidence="3" id="KW-0805">Transcription regulation</keyword>
<dbReference type="PANTHER" id="PTHR10019">
    <property type="entry name" value="SNF5"/>
    <property type="match status" value="1"/>
</dbReference>
<dbReference type="GO" id="GO:0006338">
    <property type="term" value="P:chromatin remodeling"/>
    <property type="evidence" value="ECO:0007669"/>
    <property type="project" value="InterPro"/>
</dbReference>
<dbReference type="InterPro" id="IPR006939">
    <property type="entry name" value="SNF5"/>
</dbReference>
<dbReference type="GO" id="GO:0000228">
    <property type="term" value="C:nuclear chromosome"/>
    <property type="evidence" value="ECO:0007669"/>
    <property type="project" value="InterPro"/>
</dbReference>
<name>A0A1Y2AQD1_9TREE</name>
<evidence type="ECO:0000256" key="6">
    <source>
        <dbReference type="SAM" id="MobiDB-lite"/>
    </source>
</evidence>
<keyword evidence="4" id="KW-0804">Transcription</keyword>
<comment type="similarity">
    <text evidence="2">Belongs to the SNF5 family.</text>
</comment>
<dbReference type="EMBL" id="MCFC01000065">
    <property type="protein sequence ID" value="ORY24684.1"/>
    <property type="molecule type" value="Genomic_DNA"/>
</dbReference>
<comment type="caution">
    <text evidence="7">The sequence shown here is derived from an EMBL/GenBank/DDBJ whole genome shotgun (WGS) entry which is preliminary data.</text>
</comment>
<dbReference type="FunCoup" id="A0A1Y2AQD1">
    <property type="interactions" value="448"/>
</dbReference>
<comment type="subcellular location">
    <subcellularLocation>
        <location evidence="1">Nucleus</location>
    </subcellularLocation>
</comment>
<evidence type="ECO:0000256" key="1">
    <source>
        <dbReference type="ARBA" id="ARBA00004123"/>
    </source>
</evidence>
<dbReference type="STRING" id="71784.A0A1Y2AQD1"/>
<gene>
    <name evidence="7" type="ORF">BCR39DRAFT_546165</name>
</gene>
<reference evidence="7 8" key="1">
    <citation type="submission" date="2016-07" db="EMBL/GenBank/DDBJ databases">
        <title>Pervasive Adenine N6-methylation of Active Genes in Fungi.</title>
        <authorList>
            <consortium name="DOE Joint Genome Institute"/>
            <person name="Mondo S.J."/>
            <person name="Dannebaum R.O."/>
            <person name="Kuo R.C."/>
            <person name="Labutti K."/>
            <person name="Haridas S."/>
            <person name="Kuo A."/>
            <person name="Salamov A."/>
            <person name="Ahrendt S.R."/>
            <person name="Lipzen A."/>
            <person name="Sullivan W."/>
            <person name="Andreopoulos W.B."/>
            <person name="Clum A."/>
            <person name="Lindquist E."/>
            <person name="Daum C."/>
            <person name="Ramamoorthy G.K."/>
            <person name="Gryganskyi A."/>
            <person name="Culley D."/>
            <person name="Magnuson J.K."/>
            <person name="James T.Y."/>
            <person name="O'Malley M.A."/>
            <person name="Stajich J.E."/>
            <person name="Spatafora J.W."/>
            <person name="Visel A."/>
            <person name="Grigoriev I.V."/>
        </authorList>
    </citation>
    <scope>NUCLEOTIDE SEQUENCE [LARGE SCALE GENOMIC DNA]</scope>
    <source>
        <strain evidence="7 8">68-887.2</strain>
    </source>
</reference>
<dbReference type="OrthoDB" id="10258327at2759"/>
<evidence type="ECO:0000256" key="5">
    <source>
        <dbReference type="ARBA" id="ARBA00023242"/>
    </source>
</evidence>
<dbReference type="Pfam" id="PF04855">
    <property type="entry name" value="SNF5"/>
    <property type="match status" value="1"/>
</dbReference>
<evidence type="ECO:0000256" key="3">
    <source>
        <dbReference type="ARBA" id="ARBA00023015"/>
    </source>
</evidence>
<evidence type="ECO:0000313" key="7">
    <source>
        <dbReference type="EMBL" id="ORY24684.1"/>
    </source>
</evidence>
<evidence type="ECO:0000256" key="2">
    <source>
        <dbReference type="ARBA" id="ARBA00010239"/>
    </source>
</evidence>
<keyword evidence="8" id="KW-1185">Reference proteome</keyword>
<dbReference type="AlphaFoldDB" id="A0A1Y2AQD1"/>
<organism evidence="7 8">
    <name type="scientific">Naematelia encephala</name>
    <dbReference type="NCBI Taxonomy" id="71784"/>
    <lineage>
        <taxon>Eukaryota</taxon>
        <taxon>Fungi</taxon>
        <taxon>Dikarya</taxon>
        <taxon>Basidiomycota</taxon>
        <taxon>Agaricomycotina</taxon>
        <taxon>Tremellomycetes</taxon>
        <taxon>Tremellales</taxon>
        <taxon>Naemateliaceae</taxon>
        <taxon>Naematelia</taxon>
    </lineage>
</organism>
<dbReference type="Proteomes" id="UP000193986">
    <property type="component" value="Unassembled WGS sequence"/>
</dbReference>
<accession>A0A1Y2AQD1</accession>
<feature type="region of interest" description="Disordered" evidence="6">
    <location>
        <begin position="33"/>
        <end position="54"/>
    </location>
</feature>
<evidence type="ECO:0008006" key="9">
    <source>
        <dbReference type="Google" id="ProtNLM"/>
    </source>
</evidence>
<evidence type="ECO:0000313" key="8">
    <source>
        <dbReference type="Proteomes" id="UP000193986"/>
    </source>
</evidence>
<sequence>MYRAYLTGQAPPPAYTRPAQPVKHVYTTPAHPAGPLAYFSPPPSQPTTDPSMSYPPTSQGLYTTYPSRLRTGVTGLIQPETITGGPKEREWLLAELDRELGLARGGSTPPPRRVATMSGRARRVNYAEAEEEESDGEEEDEDDARRGWTGTGSTEQQAAMRAGKLRKKREEMDRGLTWLGDRTPGERVLTRRARMTAHTYRSEEDLEREKDRPEWLVPITIDFDVPSTHPDSMGIKLKDRFLWNLNEPHMTPISFARIFCDDVGIPANQHAQTIADLIQGQLEEAAGCVELDLVDREVGDGDVVWDEVERDDDDEREREVGQVDADCRIIVNLDVQIYTHILRDRIEWDLSSPLPPSLFAKHYCTELGLTGEAIPLVAHAITDELLKHRRDALELELFARSHPTEQAKWDKGSSGIPRVNDRRGAKRLVGVWRDWWERDEFGPILVELSMEEMERREMERTREARRMIRGLTSGKRRR</sequence>